<organism evidence="1 2">
    <name type="scientific">Talaromyces islandicus</name>
    <name type="common">Penicillium islandicum</name>
    <dbReference type="NCBI Taxonomy" id="28573"/>
    <lineage>
        <taxon>Eukaryota</taxon>
        <taxon>Fungi</taxon>
        <taxon>Dikarya</taxon>
        <taxon>Ascomycota</taxon>
        <taxon>Pezizomycotina</taxon>
        <taxon>Eurotiomycetes</taxon>
        <taxon>Eurotiomycetidae</taxon>
        <taxon>Eurotiales</taxon>
        <taxon>Trichocomaceae</taxon>
        <taxon>Talaromyces</taxon>
        <taxon>Talaromyces sect. Islandici</taxon>
    </lineage>
</organism>
<keyword evidence="2" id="KW-1185">Reference proteome</keyword>
<evidence type="ECO:0000313" key="1">
    <source>
        <dbReference type="EMBL" id="CRG87063.1"/>
    </source>
</evidence>
<dbReference type="OrthoDB" id="10389810at2759"/>
<accession>A0A0U1LUH9</accession>
<proteinExistence type="predicted"/>
<sequence length="384" mass="44198">MKIQFLATNDSDDDSWLEVLEGSPGPSLRASSNFESINSTEKALFERYVTDGTSESDEIQYLEDTVDESDAESKSNSQQSLSRYRLTEANASSKIDIRLPESIPLPSLLDGHLRLDRPEIGDIIRHFHDVYGICLTRADEAAYYQSCLCWMYRMAWNQIWVLVSRAPDCVVHAVNHLFGLRNHPFWSDRKGWGNEWHAMHAACSDILTWWNENRLSGEQHQTARDHSAVNTKAFSDAAYSEIEMYYGLSRLEEEQIDEQPTSDQGKTIITADQFVRVKRRIAAYEKMQKELAEDSNGFNDIDGPFSSSRNTMQFATSTEENKSSVPLEQNGASCAPPWPPQQVINYVTDKYYRFDKRSYKELSSYEIPFETWIHWNNHVHESCI</sequence>
<dbReference type="EMBL" id="CVMT01000003">
    <property type="protein sequence ID" value="CRG87063.1"/>
    <property type="molecule type" value="Genomic_DNA"/>
</dbReference>
<dbReference type="Proteomes" id="UP000054383">
    <property type="component" value="Unassembled WGS sequence"/>
</dbReference>
<name>A0A0U1LUH9_TALIS</name>
<dbReference type="AlphaFoldDB" id="A0A0U1LUH9"/>
<protein>
    <submittedName>
        <fullName evidence="1">Uncharacterized protein</fullName>
    </submittedName>
</protein>
<gene>
    <name evidence="1" type="ORF">PISL3812_04078</name>
</gene>
<evidence type="ECO:0000313" key="2">
    <source>
        <dbReference type="Proteomes" id="UP000054383"/>
    </source>
</evidence>
<reference evidence="1 2" key="1">
    <citation type="submission" date="2015-04" db="EMBL/GenBank/DDBJ databases">
        <authorList>
            <person name="Syromyatnikov M.Y."/>
            <person name="Popov V.N."/>
        </authorList>
    </citation>
    <scope>NUCLEOTIDE SEQUENCE [LARGE SCALE GENOMIC DNA]</scope>
    <source>
        <strain evidence="1">WF-38-12</strain>
    </source>
</reference>